<evidence type="ECO:0000256" key="3">
    <source>
        <dbReference type="ARBA" id="ARBA00011960"/>
    </source>
</evidence>
<feature type="active site" description="Schiff-base intermediate with DXP" evidence="8">
    <location>
        <position position="121"/>
    </location>
</feature>
<evidence type="ECO:0000313" key="10">
    <source>
        <dbReference type="EMBL" id="SFT90824.1"/>
    </source>
</evidence>
<dbReference type="HAMAP" id="MF_00443">
    <property type="entry name" value="ThiG"/>
    <property type="match status" value="1"/>
</dbReference>
<dbReference type="EC" id="2.8.1.10" evidence="3 8"/>
<keyword evidence="11" id="KW-1185">Reference proteome</keyword>
<comment type="catalytic activity">
    <reaction evidence="7 8">
        <text>[ThiS sulfur-carrier protein]-C-terminal-Gly-aminoethanethioate + 2-iminoacetate + 1-deoxy-D-xylulose 5-phosphate = [ThiS sulfur-carrier protein]-C-terminal Gly-Gly + 2-[(2R,5Z)-2-carboxy-4-methylthiazol-5(2H)-ylidene]ethyl phosphate + 2 H2O + H(+)</text>
        <dbReference type="Rhea" id="RHEA:26297"/>
        <dbReference type="Rhea" id="RHEA-COMP:12909"/>
        <dbReference type="Rhea" id="RHEA-COMP:19908"/>
        <dbReference type="ChEBI" id="CHEBI:15377"/>
        <dbReference type="ChEBI" id="CHEBI:15378"/>
        <dbReference type="ChEBI" id="CHEBI:57792"/>
        <dbReference type="ChEBI" id="CHEBI:62899"/>
        <dbReference type="ChEBI" id="CHEBI:77846"/>
        <dbReference type="ChEBI" id="CHEBI:90778"/>
        <dbReference type="ChEBI" id="CHEBI:232372"/>
        <dbReference type="EC" id="2.8.1.10"/>
    </reaction>
</comment>
<dbReference type="RefSeq" id="WP_245784825.1">
    <property type="nucleotide sequence ID" value="NZ_FPBA01000016.1"/>
</dbReference>
<dbReference type="CDD" id="cd04728">
    <property type="entry name" value="ThiG"/>
    <property type="match status" value="1"/>
</dbReference>
<dbReference type="AlphaFoldDB" id="A0A1I7BUG9"/>
<dbReference type="Pfam" id="PF05690">
    <property type="entry name" value="ThiG"/>
    <property type="match status" value="1"/>
</dbReference>
<accession>A0A1I7BUG9</accession>
<comment type="pathway">
    <text evidence="2 8">Cofactor biosynthesis; thiamine diphosphate biosynthesis.</text>
</comment>
<dbReference type="GO" id="GO:1990107">
    <property type="term" value="F:thiazole synthase activity"/>
    <property type="evidence" value="ECO:0007669"/>
    <property type="project" value="UniProtKB-EC"/>
</dbReference>
<feature type="domain" description="Thiazole synthase ThiG" evidence="9">
    <location>
        <begin position="31"/>
        <end position="272"/>
    </location>
</feature>
<dbReference type="Gene3D" id="3.20.20.70">
    <property type="entry name" value="Aldolase class I"/>
    <property type="match status" value="1"/>
</dbReference>
<dbReference type="PANTHER" id="PTHR34266">
    <property type="entry name" value="THIAZOLE SYNTHASE"/>
    <property type="match status" value="1"/>
</dbReference>
<protein>
    <recommendedName>
        <fullName evidence="3 8">Thiazole synthase</fullName>
        <ecNumber evidence="3 8">2.8.1.10</ecNumber>
    </recommendedName>
</protein>
<evidence type="ECO:0000256" key="5">
    <source>
        <dbReference type="ARBA" id="ARBA00022977"/>
    </source>
</evidence>
<evidence type="ECO:0000256" key="7">
    <source>
        <dbReference type="ARBA" id="ARBA00049897"/>
    </source>
</evidence>
<reference evidence="11" key="1">
    <citation type="submission" date="2016-10" db="EMBL/GenBank/DDBJ databases">
        <authorList>
            <person name="Varghese N."/>
            <person name="Submissions S."/>
        </authorList>
    </citation>
    <scope>NUCLEOTIDE SEQUENCE [LARGE SCALE GENOMIC DNA]</scope>
    <source>
        <strain evidence="11">DSM 46136</strain>
    </source>
</reference>
<gene>
    <name evidence="8" type="primary">thiG</name>
    <name evidence="10" type="ORF">SAMN05660657_03821</name>
</gene>
<comment type="similarity">
    <text evidence="8">Belongs to the ThiG family.</text>
</comment>
<evidence type="ECO:0000256" key="2">
    <source>
        <dbReference type="ARBA" id="ARBA00004948"/>
    </source>
</evidence>
<organism evidence="10 11">
    <name type="scientific">Geodermatophilus amargosae</name>
    <dbReference type="NCBI Taxonomy" id="1296565"/>
    <lineage>
        <taxon>Bacteria</taxon>
        <taxon>Bacillati</taxon>
        <taxon>Actinomycetota</taxon>
        <taxon>Actinomycetes</taxon>
        <taxon>Geodermatophilales</taxon>
        <taxon>Geodermatophilaceae</taxon>
        <taxon>Geodermatophilus</taxon>
    </lineage>
</organism>
<sequence>MTTQDLDTQDLDTQDLAPALAREEAGDPFVLGGETFTSRLLLGTGGVPSLESLEAAVRASGTQLVTVALRRVEASATGSMMQVLDRAGVRLLPNTAGCMTAREAVRTARLGREAFGTDWVKLEVIGDDRTLLPDVVELLDAAEQLVAEGFTVLAYTTDDPVLGRRLADAGCAAVMPLGSPIGSGLGIRNPHNVALLREAVEVPVVLDAGIGTASDAALAMELGCDAVLLASAVTRARDPERMALAMRQAVEGGRLAKLAGRIPRRWHAEASTSFEGLPAL</sequence>
<feature type="binding site" evidence="8">
    <location>
        <position position="182"/>
    </location>
    <ligand>
        <name>1-deoxy-D-xylulose 5-phosphate</name>
        <dbReference type="ChEBI" id="CHEBI:57792"/>
    </ligand>
</feature>
<evidence type="ECO:0000256" key="1">
    <source>
        <dbReference type="ARBA" id="ARBA00002834"/>
    </source>
</evidence>
<dbReference type="GO" id="GO:0009229">
    <property type="term" value="P:thiamine diphosphate biosynthetic process"/>
    <property type="evidence" value="ECO:0007669"/>
    <property type="project" value="UniProtKB-UniRule"/>
</dbReference>
<keyword evidence="6 8" id="KW-0704">Schiff base</keyword>
<evidence type="ECO:0000259" key="9">
    <source>
        <dbReference type="Pfam" id="PF05690"/>
    </source>
</evidence>
<dbReference type="STRING" id="1296565.SAMN05660657_03821"/>
<dbReference type="GO" id="GO:0005737">
    <property type="term" value="C:cytoplasm"/>
    <property type="evidence" value="ECO:0007669"/>
    <property type="project" value="UniProtKB-SubCell"/>
</dbReference>
<evidence type="ECO:0000313" key="11">
    <source>
        <dbReference type="Proteomes" id="UP000199546"/>
    </source>
</evidence>
<dbReference type="InterPro" id="IPR013785">
    <property type="entry name" value="Aldolase_TIM"/>
</dbReference>
<keyword evidence="5 8" id="KW-0784">Thiamine biosynthesis</keyword>
<dbReference type="EMBL" id="FPBA01000016">
    <property type="protein sequence ID" value="SFT90824.1"/>
    <property type="molecule type" value="Genomic_DNA"/>
</dbReference>
<name>A0A1I7BUG9_9ACTN</name>
<comment type="function">
    <text evidence="1 8">Catalyzes the rearrangement of 1-deoxy-D-xylulose 5-phosphate (DXP) to produce the thiazole phosphate moiety of thiamine. Sulfur is provided by the thiocarboxylate moiety of the carrier protein ThiS. In vitro, sulfur can be provided by H(2)S.</text>
</comment>
<dbReference type="Proteomes" id="UP000199546">
    <property type="component" value="Unassembled WGS sequence"/>
</dbReference>
<dbReference type="UniPathway" id="UPA00060"/>
<dbReference type="SUPFAM" id="SSF110399">
    <property type="entry name" value="ThiG-like"/>
    <property type="match status" value="1"/>
</dbReference>
<keyword evidence="4 8" id="KW-0808">Transferase</keyword>
<evidence type="ECO:0000256" key="6">
    <source>
        <dbReference type="ARBA" id="ARBA00023270"/>
    </source>
</evidence>
<dbReference type="PANTHER" id="PTHR34266:SF2">
    <property type="entry name" value="THIAZOLE SYNTHASE"/>
    <property type="match status" value="1"/>
</dbReference>
<dbReference type="InterPro" id="IPR033983">
    <property type="entry name" value="Thiazole_synthase_ThiG"/>
</dbReference>
<comment type="subcellular location">
    <subcellularLocation>
        <location evidence="8">Cytoplasm</location>
    </subcellularLocation>
</comment>
<evidence type="ECO:0000256" key="4">
    <source>
        <dbReference type="ARBA" id="ARBA00022679"/>
    </source>
</evidence>
<proteinExistence type="inferred from homology"/>
<comment type="subunit">
    <text evidence="8">Homotetramer. Forms heterodimers with either ThiH or ThiS.</text>
</comment>
<feature type="binding site" evidence="8">
    <location>
        <begin position="208"/>
        <end position="209"/>
    </location>
    <ligand>
        <name>1-deoxy-D-xylulose 5-phosphate</name>
        <dbReference type="ChEBI" id="CHEBI:57792"/>
    </ligand>
</feature>
<evidence type="ECO:0000256" key="8">
    <source>
        <dbReference type="HAMAP-Rule" id="MF_00443"/>
    </source>
</evidence>
<feature type="binding site" evidence="8">
    <location>
        <begin position="230"/>
        <end position="231"/>
    </location>
    <ligand>
        <name>1-deoxy-D-xylulose 5-phosphate</name>
        <dbReference type="ChEBI" id="CHEBI:57792"/>
    </ligand>
</feature>
<keyword evidence="8" id="KW-0963">Cytoplasm</keyword>
<dbReference type="InterPro" id="IPR008867">
    <property type="entry name" value="ThiG"/>
</dbReference>